<evidence type="ECO:0000313" key="2">
    <source>
        <dbReference type="EMBL" id="KAK0478657.1"/>
    </source>
</evidence>
<accession>A0AA39P6U1</accession>
<evidence type="ECO:0000256" key="1">
    <source>
        <dbReference type="SAM" id="MobiDB-lite"/>
    </source>
</evidence>
<feature type="compositionally biased region" description="Basic and acidic residues" evidence="1">
    <location>
        <begin position="189"/>
        <end position="212"/>
    </location>
</feature>
<sequence length="212" mass="23265">MASNHPYSFGMNTSLPHEHTGNTYSGSQFATPSFTKLLKLSDYDFQWADLTYNWPATQGHGSSAFDTDYEFSSGAEAIKTAPSIPASYVLLDNPQGLMRSNFIPYIPPVPQPESAAIVSTASKPIQVKMITTSIGPISTIAPTPTSSALEETCHGLGTTQPRPLFQRYKDELGPSTAVRPGRSLRTSNGKRDTNWQKRLKEPKIDIIRNSRT</sequence>
<dbReference type="AlphaFoldDB" id="A0AA39P6U1"/>
<organism evidence="2 3">
    <name type="scientific">Armillaria luteobubalina</name>
    <dbReference type="NCBI Taxonomy" id="153913"/>
    <lineage>
        <taxon>Eukaryota</taxon>
        <taxon>Fungi</taxon>
        <taxon>Dikarya</taxon>
        <taxon>Basidiomycota</taxon>
        <taxon>Agaricomycotina</taxon>
        <taxon>Agaricomycetes</taxon>
        <taxon>Agaricomycetidae</taxon>
        <taxon>Agaricales</taxon>
        <taxon>Marasmiineae</taxon>
        <taxon>Physalacriaceae</taxon>
        <taxon>Armillaria</taxon>
    </lineage>
</organism>
<protein>
    <submittedName>
        <fullName evidence="2">Uncharacterized protein</fullName>
    </submittedName>
</protein>
<dbReference type="Proteomes" id="UP001175228">
    <property type="component" value="Unassembled WGS sequence"/>
</dbReference>
<proteinExistence type="predicted"/>
<comment type="caution">
    <text evidence="2">The sequence shown here is derived from an EMBL/GenBank/DDBJ whole genome shotgun (WGS) entry which is preliminary data.</text>
</comment>
<name>A0AA39P6U1_9AGAR</name>
<evidence type="ECO:0000313" key="3">
    <source>
        <dbReference type="Proteomes" id="UP001175228"/>
    </source>
</evidence>
<feature type="region of interest" description="Disordered" evidence="1">
    <location>
        <begin position="172"/>
        <end position="212"/>
    </location>
</feature>
<keyword evidence="3" id="KW-1185">Reference proteome</keyword>
<gene>
    <name evidence="2" type="ORF">EDD18DRAFT_1114088</name>
</gene>
<dbReference type="EMBL" id="JAUEPU010000094">
    <property type="protein sequence ID" value="KAK0478657.1"/>
    <property type="molecule type" value="Genomic_DNA"/>
</dbReference>
<reference evidence="2" key="1">
    <citation type="submission" date="2023-06" db="EMBL/GenBank/DDBJ databases">
        <authorList>
            <consortium name="Lawrence Berkeley National Laboratory"/>
            <person name="Ahrendt S."/>
            <person name="Sahu N."/>
            <person name="Indic B."/>
            <person name="Wong-Bajracharya J."/>
            <person name="Merenyi Z."/>
            <person name="Ke H.-M."/>
            <person name="Monk M."/>
            <person name="Kocsube S."/>
            <person name="Drula E."/>
            <person name="Lipzen A."/>
            <person name="Balint B."/>
            <person name="Henrissat B."/>
            <person name="Andreopoulos B."/>
            <person name="Martin F.M."/>
            <person name="Harder C.B."/>
            <person name="Rigling D."/>
            <person name="Ford K.L."/>
            <person name="Foster G.D."/>
            <person name="Pangilinan J."/>
            <person name="Papanicolaou A."/>
            <person name="Barry K."/>
            <person name="LaButti K."/>
            <person name="Viragh M."/>
            <person name="Koriabine M."/>
            <person name="Yan M."/>
            <person name="Riley R."/>
            <person name="Champramary S."/>
            <person name="Plett K.L."/>
            <person name="Tsai I.J."/>
            <person name="Slot J."/>
            <person name="Sipos G."/>
            <person name="Plett J."/>
            <person name="Nagy L.G."/>
            <person name="Grigoriev I.V."/>
        </authorList>
    </citation>
    <scope>NUCLEOTIDE SEQUENCE</scope>
    <source>
        <strain evidence="2">HWK02</strain>
    </source>
</reference>